<dbReference type="Proteomes" id="UP000001055">
    <property type="component" value="Unassembled WGS sequence"/>
</dbReference>
<evidence type="ECO:0000256" key="1">
    <source>
        <dbReference type="SAM" id="MobiDB-lite"/>
    </source>
</evidence>
<gene>
    <name evidence="2" type="ORF">SNOG_16518</name>
</gene>
<reference evidence="3" key="1">
    <citation type="journal article" date="2007" name="Plant Cell">
        <title>Dothideomycete-plant interactions illuminated by genome sequencing and EST analysis of the wheat pathogen Stagonospora nodorum.</title>
        <authorList>
            <person name="Hane J.K."/>
            <person name="Lowe R.G."/>
            <person name="Solomon P.S."/>
            <person name="Tan K.C."/>
            <person name="Schoch C.L."/>
            <person name="Spatafora J.W."/>
            <person name="Crous P.W."/>
            <person name="Kodira C."/>
            <person name="Birren B.W."/>
            <person name="Galagan J.E."/>
            <person name="Torriani S.F."/>
            <person name="McDonald B.A."/>
            <person name="Oliver R.P."/>
        </authorList>
    </citation>
    <scope>NUCLEOTIDE SEQUENCE [LARGE SCALE GENOMIC DNA]</scope>
    <source>
        <strain evidence="3">SN15 / ATCC MYA-4574 / FGSC 10173</strain>
    </source>
</reference>
<dbReference type="AlphaFoldDB" id="Q0TVE6"/>
<protein>
    <submittedName>
        <fullName evidence="2">Uncharacterized protein</fullName>
    </submittedName>
</protein>
<feature type="region of interest" description="Disordered" evidence="1">
    <location>
        <begin position="20"/>
        <end position="52"/>
    </location>
</feature>
<accession>Q0TVE6</accession>
<organism evidence="2 3">
    <name type="scientific">Phaeosphaeria nodorum (strain SN15 / ATCC MYA-4574 / FGSC 10173)</name>
    <name type="common">Glume blotch fungus</name>
    <name type="synonym">Parastagonospora nodorum</name>
    <dbReference type="NCBI Taxonomy" id="321614"/>
    <lineage>
        <taxon>Eukaryota</taxon>
        <taxon>Fungi</taxon>
        <taxon>Dikarya</taxon>
        <taxon>Ascomycota</taxon>
        <taxon>Pezizomycotina</taxon>
        <taxon>Dothideomycetes</taxon>
        <taxon>Pleosporomycetidae</taxon>
        <taxon>Pleosporales</taxon>
        <taxon>Pleosporineae</taxon>
        <taxon>Phaeosphaeriaceae</taxon>
        <taxon>Parastagonospora</taxon>
    </lineage>
</organism>
<dbReference type="KEGG" id="pno:SNOG_16518"/>
<evidence type="ECO:0000313" key="2">
    <source>
        <dbReference type="EMBL" id="EAT76123.1"/>
    </source>
</evidence>
<dbReference type="RefSeq" id="XP_001806628.1">
    <property type="nucleotide sequence ID" value="XM_001806576.1"/>
</dbReference>
<dbReference type="InParanoid" id="Q0TVE6"/>
<dbReference type="GeneID" id="5983560"/>
<dbReference type="EMBL" id="CH445373">
    <property type="protein sequence ID" value="EAT76123.1"/>
    <property type="molecule type" value="Genomic_DNA"/>
</dbReference>
<proteinExistence type="predicted"/>
<name>Q0TVE6_PHANO</name>
<sequence>MSEYGECPCVTNPELLTRNEDRMANGSHQLRGLSVLEPPSYDPFRPSSENQP</sequence>
<evidence type="ECO:0000313" key="3">
    <source>
        <dbReference type="Proteomes" id="UP000001055"/>
    </source>
</evidence>